<dbReference type="Proteomes" id="UP000661025">
    <property type="component" value="Unassembled WGS sequence"/>
</dbReference>
<sequence>MKVSDQLLTPKQVQAEYGFSPGTLANWRWAGIGPAFIKTPGVSGRIKYKRSVFEAWLDAQTVDTGGQRVA</sequence>
<name>A0A927LEB4_9ACTN</name>
<reference evidence="2" key="1">
    <citation type="submission" date="2020-09" db="EMBL/GenBank/DDBJ databases">
        <title>Streptomyces canutascabiei sp. nov., which causes potato common scab and is distributed across the world.</title>
        <authorList>
            <person name="Nguyen H.P."/>
            <person name="Weisberg A.J."/>
            <person name="Chang J.H."/>
            <person name="Clarke C.R."/>
        </authorList>
    </citation>
    <scope>NUCLEOTIDE SEQUENCE</scope>
    <source>
        <strain evidence="2">ID-01-6.2a</strain>
    </source>
</reference>
<dbReference type="AlphaFoldDB" id="A0A927LEB4"/>
<protein>
    <submittedName>
        <fullName evidence="2">Helix-turn-helix domain-containing protein</fullName>
    </submittedName>
</protein>
<comment type="caution">
    <text evidence="2">The sequence shown here is derived from an EMBL/GenBank/DDBJ whole genome shotgun (WGS) entry which is preliminary data.</text>
</comment>
<evidence type="ECO:0000313" key="2">
    <source>
        <dbReference type="EMBL" id="MBD9730189.1"/>
    </source>
</evidence>
<dbReference type="InterPro" id="IPR009061">
    <property type="entry name" value="DNA-bd_dom_put_sf"/>
</dbReference>
<dbReference type="Pfam" id="PF12728">
    <property type="entry name" value="HTH_17"/>
    <property type="match status" value="1"/>
</dbReference>
<evidence type="ECO:0000313" key="3">
    <source>
        <dbReference type="Proteomes" id="UP000661025"/>
    </source>
</evidence>
<gene>
    <name evidence="2" type="ORF">IHE70_44990</name>
</gene>
<organism evidence="2 3">
    <name type="scientific">Streptomyces caniscabiei</name>
    <dbReference type="NCBI Taxonomy" id="2746961"/>
    <lineage>
        <taxon>Bacteria</taxon>
        <taxon>Bacillati</taxon>
        <taxon>Actinomycetota</taxon>
        <taxon>Actinomycetes</taxon>
        <taxon>Kitasatosporales</taxon>
        <taxon>Streptomycetaceae</taxon>
        <taxon>Streptomyces</taxon>
    </lineage>
</organism>
<feature type="domain" description="Helix-turn-helix" evidence="1">
    <location>
        <begin position="7"/>
        <end position="60"/>
    </location>
</feature>
<dbReference type="InterPro" id="IPR041657">
    <property type="entry name" value="HTH_17"/>
</dbReference>
<evidence type="ECO:0000259" key="1">
    <source>
        <dbReference type="Pfam" id="PF12728"/>
    </source>
</evidence>
<accession>A0A927LEB4</accession>
<dbReference type="SUPFAM" id="SSF46955">
    <property type="entry name" value="Putative DNA-binding domain"/>
    <property type="match status" value="1"/>
</dbReference>
<dbReference type="EMBL" id="JACYXT010000044">
    <property type="protein sequence ID" value="MBD9730189.1"/>
    <property type="molecule type" value="Genomic_DNA"/>
</dbReference>
<proteinExistence type="predicted"/>